<keyword evidence="3" id="KW-0175">Coiled coil</keyword>
<feature type="compositionally biased region" description="Basic and acidic residues" evidence="4">
    <location>
        <begin position="14"/>
        <end position="25"/>
    </location>
</feature>
<dbReference type="GO" id="GO:0016787">
    <property type="term" value="F:hydrolase activity"/>
    <property type="evidence" value="ECO:0007669"/>
    <property type="project" value="UniProtKB-KW"/>
</dbReference>
<feature type="region of interest" description="Disordered" evidence="4">
    <location>
        <begin position="1"/>
        <end position="42"/>
    </location>
</feature>
<keyword evidence="2" id="KW-0067">ATP-binding</keyword>
<keyword evidence="2" id="KW-0547">Nucleotide-binding</keyword>
<feature type="domain" description="ATP-dependent RNA helicase DHX29 DSRM-like" evidence="5">
    <location>
        <begin position="51"/>
        <end position="154"/>
    </location>
</feature>
<keyword evidence="2" id="KW-0347">Helicase</keyword>
<dbReference type="RefSeq" id="XP_013234072.1">
    <property type="nucleotide sequence ID" value="XM_013378618.1"/>
</dbReference>
<name>U6KYR9_EIMTE</name>
<evidence type="ECO:0000313" key="7">
    <source>
        <dbReference type="Proteomes" id="UP000030747"/>
    </source>
</evidence>
<dbReference type="Pfam" id="PF24385">
    <property type="entry name" value="DSRM_DHX29"/>
    <property type="match status" value="1"/>
</dbReference>
<dbReference type="Gene3D" id="3.30.160.20">
    <property type="match status" value="1"/>
</dbReference>
<reference evidence="6" key="2">
    <citation type="submission" date="2013-10" db="EMBL/GenBank/DDBJ databases">
        <authorList>
            <person name="Aslett M."/>
        </authorList>
    </citation>
    <scope>NUCLEOTIDE SEQUENCE [LARGE SCALE GENOMIC DNA]</scope>
    <source>
        <strain evidence="6">Houghton</strain>
    </source>
</reference>
<feature type="region of interest" description="Disordered" evidence="4">
    <location>
        <begin position="218"/>
        <end position="262"/>
    </location>
</feature>
<feature type="coiled-coil region" evidence="3">
    <location>
        <begin position="281"/>
        <end position="315"/>
    </location>
</feature>
<proteinExistence type="predicted"/>
<evidence type="ECO:0000256" key="3">
    <source>
        <dbReference type="SAM" id="Coils"/>
    </source>
</evidence>
<dbReference type="OrthoDB" id="346935at2759"/>
<keyword evidence="7" id="KW-1185">Reference proteome</keyword>
<sequence length="661" mass="70973">MYNFFRMPSAPEPSGKEKEGKDKAKTLTPPAEVKTPDRPPGYIEMKPFQRLPKEILHNHCQKHKMPKPQYEQRRAPKGFFKTECILSNPKDSSKTMRFLTNEEFPFKSHSENFSALLALFHLEPSRPYEKLFPSPFREAWLSLSGELPQQQQQEPAVATVGGSKKPSAKARQAKGTANAQPVAKITAARAIGAAAEATAESGNNNGAATGAAQATAADGLAGGPEAGSPVASVQNEGGATRGPRSGPEGPVTASEASPVGGSVGTTGALNCIQITSAHRYASEFERQQAAETKRLERVKREKEKEMQRLEEEAQMPTVFMAELVRRKTAQILRELLPHVAATRCEPAAVASAAAAVAAAVSASASSKSGAVSARKANEDSFLLPLQWTDTKWTAAVTWALRRQLNPQRALGSLRTKLLKELTEHLQFEKNSAVIAVEAALAVLLSGPPQQPQQQQEQTESSAMQQLLESCEDFIALNTTDESLLPPHFSPAGKQIEIRCQTASSQGQEKDQQEQQQKQQLDDKKEKAAMQAAKERLAAALKKYTEADSEEPLRGTLSHLEGALNSLCCSTGLHAIAAGVLEGQLKQQQQQQKQQGPQQAAAGPAAVLSDAFAAVAAAAAAVVGSSEESNRRELLQRLGASQLLADVAVLPITDAVSFMLRP</sequence>
<evidence type="ECO:0000256" key="4">
    <source>
        <dbReference type="SAM" id="MobiDB-lite"/>
    </source>
</evidence>
<reference evidence="6" key="1">
    <citation type="submission" date="2013-10" db="EMBL/GenBank/DDBJ databases">
        <title>Genomic analysis of the causative agents of coccidiosis in chickens.</title>
        <authorList>
            <person name="Reid A.J."/>
            <person name="Blake D."/>
            <person name="Billington K."/>
            <person name="Browne H."/>
            <person name="Dunn M."/>
            <person name="Hung S."/>
            <person name="Kawahara F."/>
            <person name="Miranda-Saavedra D."/>
            <person name="Mourier T."/>
            <person name="Nagra H."/>
            <person name="Otto T.D."/>
            <person name="Rawlings N."/>
            <person name="Sanchez A."/>
            <person name="Sanders M."/>
            <person name="Subramaniam C."/>
            <person name="Tay Y."/>
            <person name="Dear P."/>
            <person name="Doerig C."/>
            <person name="Gruber A."/>
            <person name="Parkinson J."/>
            <person name="Shirley M."/>
            <person name="Wan K.L."/>
            <person name="Berriman M."/>
            <person name="Tomley F."/>
            <person name="Pain A."/>
        </authorList>
    </citation>
    <scope>NUCLEOTIDE SEQUENCE [LARGE SCALE GENOMIC DNA]</scope>
    <source>
        <strain evidence="6">Houghton</strain>
    </source>
</reference>
<accession>U6KYR9</accession>
<dbReference type="AlphaFoldDB" id="U6KYR9"/>
<dbReference type="SUPFAM" id="SSF54768">
    <property type="entry name" value="dsRNA-binding domain-like"/>
    <property type="match status" value="1"/>
</dbReference>
<evidence type="ECO:0000256" key="2">
    <source>
        <dbReference type="ARBA" id="ARBA00022806"/>
    </source>
</evidence>
<dbReference type="VEuPathDB" id="ToxoDB:ETH_00002280"/>
<dbReference type="Proteomes" id="UP000030747">
    <property type="component" value="Unassembled WGS sequence"/>
</dbReference>
<feature type="compositionally biased region" description="Basic and acidic residues" evidence="4">
    <location>
        <begin position="519"/>
        <end position="531"/>
    </location>
</feature>
<feature type="region of interest" description="Disordered" evidence="4">
    <location>
        <begin position="500"/>
        <end position="531"/>
    </location>
</feature>
<dbReference type="GO" id="GO:0004386">
    <property type="term" value="F:helicase activity"/>
    <property type="evidence" value="ECO:0007669"/>
    <property type="project" value="UniProtKB-KW"/>
</dbReference>
<protein>
    <recommendedName>
        <fullName evidence="5">ATP-dependent RNA helicase DHX29 DSRM-like domain-containing protein</fullName>
    </recommendedName>
</protein>
<evidence type="ECO:0000313" key="6">
    <source>
        <dbReference type="EMBL" id="CDJ43322.1"/>
    </source>
</evidence>
<organism evidence="6 7">
    <name type="scientific">Eimeria tenella</name>
    <name type="common">Coccidian parasite</name>
    <dbReference type="NCBI Taxonomy" id="5802"/>
    <lineage>
        <taxon>Eukaryota</taxon>
        <taxon>Sar</taxon>
        <taxon>Alveolata</taxon>
        <taxon>Apicomplexa</taxon>
        <taxon>Conoidasida</taxon>
        <taxon>Coccidia</taxon>
        <taxon>Eucoccidiorida</taxon>
        <taxon>Eimeriorina</taxon>
        <taxon>Eimeriidae</taxon>
        <taxon>Eimeria</taxon>
    </lineage>
</organism>
<feature type="region of interest" description="Disordered" evidence="4">
    <location>
        <begin position="147"/>
        <end position="181"/>
    </location>
</feature>
<evidence type="ECO:0000256" key="1">
    <source>
        <dbReference type="ARBA" id="ARBA00022801"/>
    </source>
</evidence>
<dbReference type="EMBL" id="HG675759">
    <property type="protein sequence ID" value="CDJ43322.1"/>
    <property type="molecule type" value="Genomic_DNA"/>
</dbReference>
<keyword evidence="1" id="KW-0378">Hydrolase</keyword>
<dbReference type="InterPro" id="IPR056328">
    <property type="entry name" value="DSRM_DHX29"/>
</dbReference>
<evidence type="ECO:0000259" key="5">
    <source>
        <dbReference type="Pfam" id="PF24385"/>
    </source>
</evidence>
<dbReference type="GeneID" id="25249671"/>
<dbReference type="VEuPathDB" id="ToxoDB:ETH2_1017900"/>
<gene>
    <name evidence="6" type="ORF">ETH_00002280</name>
</gene>